<protein>
    <submittedName>
        <fullName evidence="1">Uncharacterized protein</fullName>
    </submittedName>
</protein>
<dbReference type="RefSeq" id="WP_285332230.1">
    <property type="nucleotide sequence ID" value="NZ_JASODW010000001.1"/>
</dbReference>
<reference evidence="1" key="1">
    <citation type="submission" date="2023-05" db="EMBL/GenBank/DDBJ databases">
        <title>Cataloging the Phylogenetic Diversity of Human Bladder Bacteria.</title>
        <authorList>
            <person name="Du J."/>
        </authorList>
    </citation>
    <scope>NUCLEOTIDE SEQUENCE</scope>
    <source>
        <strain evidence="1">UMB9978</strain>
    </source>
</reference>
<organism evidence="1 2">
    <name type="scientific">Pseudoglutamicibacter cumminsii</name>
    <dbReference type="NCBI Taxonomy" id="156979"/>
    <lineage>
        <taxon>Bacteria</taxon>
        <taxon>Bacillati</taxon>
        <taxon>Actinomycetota</taxon>
        <taxon>Actinomycetes</taxon>
        <taxon>Micrococcales</taxon>
        <taxon>Micrococcaceae</taxon>
        <taxon>Pseudoglutamicibacter</taxon>
    </lineage>
</organism>
<proteinExistence type="predicted"/>
<gene>
    <name evidence="1" type="ORF">QP116_00020</name>
</gene>
<evidence type="ECO:0000313" key="2">
    <source>
        <dbReference type="Proteomes" id="UP001240483"/>
    </source>
</evidence>
<dbReference type="Proteomes" id="UP001240483">
    <property type="component" value="Unassembled WGS sequence"/>
</dbReference>
<name>A0AAP4FFV7_9MICC</name>
<dbReference type="AlphaFoldDB" id="A0AAP4FFV7"/>
<dbReference type="EMBL" id="JASODW010000001">
    <property type="protein sequence ID" value="MDK6274152.1"/>
    <property type="molecule type" value="Genomic_DNA"/>
</dbReference>
<accession>A0AAP4FFV7</accession>
<sequence length="70" mass="7619">MRSQDDSLAVHVRARSLVIDRGGAVVIPLHTAPDLATRAAELALGGAVRFAGFNRLGHAVYRLEKEVNRR</sequence>
<evidence type="ECO:0000313" key="1">
    <source>
        <dbReference type="EMBL" id="MDK6274152.1"/>
    </source>
</evidence>
<comment type="caution">
    <text evidence="1">The sequence shown here is derived from an EMBL/GenBank/DDBJ whole genome shotgun (WGS) entry which is preliminary data.</text>
</comment>